<evidence type="ECO:0000313" key="3">
    <source>
        <dbReference type="Proteomes" id="UP000427281"/>
    </source>
</evidence>
<accession>A0A6I6A7G0</accession>
<evidence type="ECO:0000256" key="1">
    <source>
        <dbReference type="SAM" id="Phobius"/>
    </source>
</evidence>
<reference evidence="2 3" key="1">
    <citation type="submission" date="2019-09" db="EMBL/GenBank/DDBJ databases">
        <title>Gimesia benthica sp. nov., a novel bacterium isolated from deep-sea water of the Northwest Indian Ocean.</title>
        <authorList>
            <person name="Dai X."/>
        </authorList>
    </citation>
    <scope>NUCLEOTIDE SEQUENCE [LARGE SCALE GENOMIC DNA]</scope>
    <source>
        <strain evidence="2 3">E7</strain>
    </source>
</reference>
<feature type="transmembrane region" description="Helical" evidence="1">
    <location>
        <begin position="68"/>
        <end position="92"/>
    </location>
</feature>
<sequence>MSVMSYCVLLGLLCLWSTGSRCLSSLGLKTGSCCLTAIVFGCFGLSYLVGLFYNFGLYNSDHFSTVILLSYLLVALVVSLFLIPLSFVAALYTPSASLRILERSKQV</sequence>
<keyword evidence="1" id="KW-1133">Transmembrane helix</keyword>
<gene>
    <name evidence="2" type="ORF">F1728_00705</name>
</gene>
<keyword evidence="1" id="KW-0472">Membrane</keyword>
<keyword evidence="3" id="KW-1185">Reference proteome</keyword>
<name>A0A6I6A7G0_9PLAN</name>
<dbReference type="KEGG" id="gim:F1728_00705"/>
<dbReference type="RefSeq" id="WP_155362470.1">
    <property type="nucleotide sequence ID" value="NZ_CP043930.1"/>
</dbReference>
<feature type="transmembrane region" description="Helical" evidence="1">
    <location>
        <begin position="38"/>
        <end position="56"/>
    </location>
</feature>
<dbReference type="AlphaFoldDB" id="A0A6I6A7G0"/>
<dbReference type="Proteomes" id="UP000427281">
    <property type="component" value="Chromosome"/>
</dbReference>
<evidence type="ECO:0000313" key="2">
    <source>
        <dbReference type="EMBL" id="QGQ21305.1"/>
    </source>
</evidence>
<protein>
    <submittedName>
        <fullName evidence="2">Uncharacterized protein</fullName>
    </submittedName>
</protein>
<proteinExistence type="predicted"/>
<keyword evidence="1" id="KW-0812">Transmembrane</keyword>
<dbReference type="EMBL" id="CP043930">
    <property type="protein sequence ID" value="QGQ21305.1"/>
    <property type="molecule type" value="Genomic_DNA"/>
</dbReference>
<organism evidence="2 3">
    <name type="scientific">Gimesia benthica</name>
    <dbReference type="NCBI Taxonomy" id="2608982"/>
    <lineage>
        <taxon>Bacteria</taxon>
        <taxon>Pseudomonadati</taxon>
        <taxon>Planctomycetota</taxon>
        <taxon>Planctomycetia</taxon>
        <taxon>Planctomycetales</taxon>
        <taxon>Planctomycetaceae</taxon>
        <taxon>Gimesia</taxon>
    </lineage>
</organism>